<dbReference type="InterPro" id="IPR011447">
    <property type="entry name" value="DUF1552"/>
</dbReference>
<comment type="caution">
    <text evidence="1">The sequence shown here is derived from an EMBL/GenBank/DDBJ whole genome shotgun (WGS) entry which is preliminary data.</text>
</comment>
<dbReference type="EMBL" id="JACHWZ010000037">
    <property type="protein sequence ID" value="MBB3063575.1"/>
    <property type="molecule type" value="Genomic_DNA"/>
</dbReference>
<dbReference type="AlphaFoldDB" id="A0A7W4WG16"/>
<protein>
    <recommendedName>
        <fullName evidence="3">Tat (Twin-arginine translocation) pathway signal sequence</fullName>
    </recommendedName>
</protein>
<evidence type="ECO:0008006" key="3">
    <source>
        <dbReference type="Google" id="ProtNLM"/>
    </source>
</evidence>
<name>A0A7W4WG16_9GAMM</name>
<evidence type="ECO:0000313" key="1">
    <source>
        <dbReference type="EMBL" id="MBB3063575.1"/>
    </source>
</evidence>
<keyword evidence="2" id="KW-1185">Reference proteome</keyword>
<sequence>MAKRYKNVFDKRRRDLLKVFAAAGITKGLMRASPLVTGMMVSRWAEAQTGPNKSVVIYVPDGALPEHWFPNSDLTSFGEMSQPYSSVASECNFLRSMNHHRGGHGVMPTIINNSWGGDSFDVNMGRILGGNLPFTYVNLGVHSNGNGTLTKDNGSEVPFEDNPFNAFNRLFGNLQPGGGADPKLNAVDAHLEAVNALKTKLGTYEQQRLDSHLTAIEETQQRLQDMAGGGLSCEAASAPAQFPIEFSTFQQQAELQADIIALALQCNLTASCSLGLGNDGAEFSMPYLNFKDTYHSSIHGGNGGDPTYPFYRETRAHLSGLSAYLIGRLRDRGLLDSTIVCEVTDMGNGDAHGSNDVPLIMAGGGGVIQRGVSNAGSASYTPLHQIHTAAVALQADQHPAYQGYASEVIPGVLT</sequence>
<gene>
    <name evidence="1" type="ORF">FHS09_004435</name>
</gene>
<reference evidence="1 2" key="1">
    <citation type="submission" date="2020-08" db="EMBL/GenBank/DDBJ databases">
        <title>Genomic Encyclopedia of Type Strains, Phase III (KMG-III): the genomes of soil and plant-associated and newly described type strains.</title>
        <authorList>
            <person name="Whitman W."/>
        </authorList>
    </citation>
    <scope>NUCLEOTIDE SEQUENCE [LARGE SCALE GENOMIC DNA]</scope>
    <source>
        <strain evidence="1 2">CECT 8799</strain>
    </source>
</reference>
<dbReference type="Proteomes" id="UP000535937">
    <property type="component" value="Unassembled WGS sequence"/>
</dbReference>
<dbReference type="Pfam" id="PF07586">
    <property type="entry name" value="HXXSHH"/>
    <property type="match status" value="1"/>
</dbReference>
<proteinExistence type="predicted"/>
<organism evidence="1 2">
    <name type="scientific">Microbulbifer rhizosphaerae</name>
    <dbReference type="NCBI Taxonomy" id="1562603"/>
    <lineage>
        <taxon>Bacteria</taxon>
        <taxon>Pseudomonadati</taxon>
        <taxon>Pseudomonadota</taxon>
        <taxon>Gammaproteobacteria</taxon>
        <taxon>Cellvibrionales</taxon>
        <taxon>Microbulbiferaceae</taxon>
        <taxon>Microbulbifer</taxon>
    </lineage>
</organism>
<evidence type="ECO:0000313" key="2">
    <source>
        <dbReference type="Proteomes" id="UP000535937"/>
    </source>
</evidence>
<dbReference type="RefSeq" id="WP_246395228.1">
    <property type="nucleotide sequence ID" value="NZ_JACHWZ010000037.1"/>
</dbReference>
<accession>A0A7W4WG16</accession>